<keyword evidence="1" id="KW-1133">Transmembrane helix</keyword>
<dbReference type="EMBL" id="RBUA01001216">
    <property type="protein sequence ID" value="RMU47464.1"/>
    <property type="molecule type" value="Genomic_DNA"/>
</dbReference>
<dbReference type="AlphaFoldDB" id="A0A3M5UPN1"/>
<feature type="transmembrane region" description="Helical" evidence="1">
    <location>
        <begin position="57"/>
        <end position="77"/>
    </location>
</feature>
<evidence type="ECO:0000256" key="1">
    <source>
        <dbReference type="SAM" id="Phobius"/>
    </source>
</evidence>
<comment type="caution">
    <text evidence="2">The sequence shown here is derived from an EMBL/GenBank/DDBJ whole genome shotgun (WGS) entry which is preliminary data.</text>
</comment>
<keyword evidence="1" id="KW-0472">Membrane</keyword>
<reference evidence="2 3" key="1">
    <citation type="submission" date="2018-08" db="EMBL/GenBank/DDBJ databases">
        <title>Recombination of ecologically and evolutionarily significant loci maintains genetic cohesion in the Pseudomonas syringae species complex.</title>
        <authorList>
            <person name="Dillon M."/>
            <person name="Thakur S."/>
            <person name="Almeida R.N.D."/>
            <person name="Weir B.S."/>
            <person name="Guttman D.S."/>
        </authorList>
    </citation>
    <scope>NUCLEOTIDE SEQUENCE [LARGE SCALE GENOMIC DNA]</scope>
    <source>
        <strain evidence="2 3">ICMP 14479</strain>
    </source>
</reference>
<evidence type="ECO:0000313" key="2">
    <source>
        <dbReference type="EMBL" id="RMU47464.1"/>
    </source>
</evidence>
<accession>A0A3M5UPN1</accession>
<protein>
    <submittedName>
        <fullName evidence="2">Uncharacterized protein</fullName>
    </submittedName>
</protein>
<dbReference type="Proteomes" id="UP000280395">
    <property type="component" value="Unassembled WGS sequence"/>
</dbReference>
<keyword evidence="1" id="KW-0812">Transmembrane</keyword>
<name>A0A3M5UPN1_PSESX</name>
<evidence type="ECO:0000313" key="3">
    <source>
        <dbReference type="Proteomes" id="UP000280395"/>
    </source>
</evidence>
<gene>
    <name evidence="2" type="ORF">ALP29_200616</name>
</gene>
<feature type="transmembrane region" description="Helical" evidence="1">
    <location>
        <begin position="26"/>
        <end position="51"/>
    </location>
</feature>
<sequence length="99" mass="10504">MTFGELWQCAGAWGISYYLSPVENRAYYLSIYALGANLMTVIFPGVLPIAVVEAGSTGWIGLAVVFALAGVATPLLVRSANRKAIAVRSEDISVHSTQA</sequence>
<organism evidence="2 3">
    <name type="scientific">Pseudomonas syringae pv. avii</name>
    <dbReference type="NCBI Taxonomy" id="663959"/>
    <lineage>
        <taxon>Bacteria</taxon>
        <taxon>Pseudomonadati</taxon>
        <taxon>Pseudomonadota</taxon>
        <taxon>Gammaproteobacteria</taxon>
        <taxon>Pseudomonadales</taxon>
        <taxon>Pseudomonadaceae</taxon>
        <taxon>Pseudomonas</taxon>
        <taxon>Pseudomonas syringae</taxon>
    </lineage>
</organism>
<proteinExistence type="predicted"/>